<feature type="region of interest" description="Disordered" evidence="1">
    <location>
        <begin position="1"/>
        <end position="26"/>
    </location>
</feature>
<keyword evidence="5" id="KW-1185">Reference proteome</keyword>
<accession>A0AAW1X4B2</accession>
<feature type="domain" description="KIB1-4 beta-propeller" evidence="3">
    <location>
        <begin position="90"/>
        <end position="397"/>
    </location>
</feature>
<evidence type="ECO:0000259" key="3">
    <source>
        <dbReference type="Pfam" id="PF03478"/>
    </source>
</evidence>
<dbReference type="InterPro" id="IPR050942">
    <property type="entry name" value="F-box_BR-signaling"/>
</dbReference>
<dbReference type="PANTHER" id="PTHR44259:SF15">
    <property type="entry name" value="F-BOX PROTEIN KIB2-RELATED"/>
    <property type="match status" value="1"/>
</dbReference>
<evidence type="ECO:0008006" key="6">
    <source>
        <dbReference type="Google" id="ProtNLM"/>
    </source>
</evidence>
<reference evidence="4 5" key="1">
    <citation type="journal article" date="2023" name="G3 (Bethesda)">
        <title>A chromosome-length genome assembly and annotation of blackberry (Rubus argutus, cv. 'Hillquist').</title>
        <authorList>
            <person name="Bruna T."/>
            <person name="Aryal R."/>
            <person name="Dudchenko O."/>
            <person name="Sargent D.J."/>
            <person name="Mead D."/>
            <person name="Buti M."/>
            <person name="Cavallini A."/>
            <person name="Hytonen T."/>
            <person name="Andres J."/>
            <person name="Pham M."/>
            <person name="Weisz D."/>
            <person name="Mascagni F."/>
            <person name="Usai G."/>
            <person name="Natali L."/>
            <person name="Bassil N."/>
            <person name="Fernandez G.E."/>
            <person name="Lomsadze A."/>
            <person name="Armour M."/>
            <person name="Olukolu B."/>
            <person name="Poorten T."/>
            <person name="Britton C."/>
            <person name="Davik J."/>
            <person name="Ashrafi H."/>
            <person name="Aiden E.L."/>
            <person name="Borodovsky M."/>
            <person name="Worthington M."/>
        </authorList>
    </citation>
    <scope>NUCLEOTIDE SEQUENCE [LARGE SCALE GENOMIC DNA]</scope>
    <source>
        <strain evidence="4">PI 553951</strain>
    </source>
</reference>
<dbReference type="InterPro" id="IPR001810">
    <property type="entry name" value="F-box_dom"/>
</dbReference>
<feature type="compositionally biased region" description="Polar residues" evidence="1">
    <location>
        <begin position="15"/>
        <end position="26"/>
    </location>
</feature>
<comment type="caution">
    <text evidence="4">The sequence shown here is derived from an EMBL/GenBank/DDBJ whole genome shotgun (WGS) entry which is preliminary data.</text>
</comment>
<dbReference type="EMBL" id="JBEDUW010000004">
    <property type="protein sequence ID" value="KAK9931294.1"/>
    <property type="molecule type" value="Genomic_DNA"/>
</dbReference>
<protein>
    <recommendedName>
        <fullName evidence="6">F-box domain-containing protein</fullName>
    </recommendedName>
</protein>
<gene>
    <name evidence="4" type="ORF">M0R45_018573</name>
</gene>
<feature type="domain" description="F-box" evidence="2">
    <location>
        <begin position="30"/>
        <end position="66"/>
    </location>
</feature>
<dbReference type="PANTHER" id="PTHR44259">
    <property type="entry name" value="OS07G0183000 PROTEIN-RELATED"/>
    <property type="match status" value="1"/>
</dbReference>
<dbReference type="Proteomes" id="UP001457282">
    <property type="component" value="Unassembled WGS sequence"/>
</dbReference>
<dbReference type="InterPro" id="IPR005174">
    <property type="entry name" value="KIB1-4_b-propeller"/>
</dbReference>
<evidence type="ECO:0000259" key="2">
    <source>
        <dbReference type="Pfam" id="PF00646"/>
    </source>
</evidence>
<sequence>MVDKALDHPTKTKRTSNGSCTKQTTEQSKWSELPTDLLELIFIKLLYIDATRFRAVCPLWKNAVNFNSIPRNPWLMLPSSQENNVNSRRFFNPEDRSFYTMKNIFRTFRHPCCVGSSHGWLVLLDRKAVAHIFNPLTRVSIQLPEIGTLVGLPNSFDVEVNAVHKRYRDLNCKAVLSSDPSHNQNFVAAVIFKQQKSKLAFCKQGYKSWIELSNDQRKHLWQYYSDVIFHNDDQLSAILHEGSHGLSVDIWYLNQTPSLMKTIMLQPQLMVGREYHGNFRRTYLVESLGELLFVVRTIGNSYENKNFRYRTKDFYIFKMNRWNSQLEKVECLHDRALFLGGNQSMSLSTRSFTEIKDNSIYFTDDHWSGMNLNYYYYHGTEEDGYIHYGGHDLGVYNLEDRAVKPFDQIDQEHIINPPPFWILPNPAVR</sequence>
<evidence type="ECO:0000256" key="1">
    <source>
        <dbReference type="SAM" id="MobiDB-lite"/>
    </source>
</evidence>
<dbReference type="Gene3D" id="1.20.1280.50">
    <property type="match status" value="1"/>
</dbReference>
<organism evidence="4 5">
    <name type="scientific">Rubus argutus</name>
    <name type="common">Southern blackberry</name>
    <dbReference type="NCBI Taxonomy" id="59490"/>
    <lineage>
        <taxon>Eukaryota</taxon>
        <taxon>Viridiplantae</taxon>
        <taxon>Streptophyta</taxon>
        <taxon>Embryophyta</taxon>
        <taxon>Tracheophyta</taxon>
        <taxon>Spermatophyta</taxon>
        <taxon>Magnoliopsida</taxon>
        <taxon>eudicotyledons</taxon>
        <taxon>Gunneridae</taxon>
        <taxon>Pentapetalae</taxon>
        <taxon>rosids</taxon>
        <taxon>fabids</taxon>
        <taxon>Rosales</taxon>
        <taxon>Rosaceae</taxon>
        <taxon>Rosoideae</taxon>
        <taxon>Rosoideae incertae sedis</taxon>
        <taxon>Rubus</taxon>
    </lineage>
</organism>
<dbReference type="AlphaFoldDB" id="A0AAW1X4B2"/>
<feature type="compositionally biased region" description="Basic and acidic residues" evidence="1">
    <location>
        <begin position="1"/>
        <end position="10"/>
    </location>
</feature>
<dbReference type="Pfam" id="PF00646">
    <property type="entry name" value="F-box"/>
    <property type="match status" value="1"/>
</dbReference>
<proteinExistence type="predicted"/>
<dbReference type="InterPro" id="IPR036047">
    <property type="entry name" value="F-box-like_dom_sf"/>
</dbReference>
<name>A0AAW1X4B2_RUBAR</name>
<evidence type="ECO:0000313" key="4">
    <source>
        <dbReference type="EMBL" id="KAK9931294.1"/>
    </source>
</evidence>
<dbReference type="Pfam" id="PF03478">
    <property type="entry name" value="Beta-prop_KIB1-4"/>
    <property type="match status" value="1"/>
</dbReference>
<evidence type="ECO:0000313" key="5">
    <source>
        <dbReference type="Proteomes" id="UP001457282"/>
    </source>
</evidence>
<dbReference type="SUPFAM" id="SSF81383">
    <property type="entry name" value="F-box domain"/>
    <property type="match status" value="1"/>
</dbReference>